<name>A0AB34IQ30_PRYPA</name>
<evidence type="ECO:0000259" key="4">
    <source>
        <dbReference type="Pfam" id="PF13872"/>
    </source>
</evidence>
<dbReference type="InterPro" id="IPR027417">
    <property type="entry name" value="P-loop_NTPase"/>
</dbReference>
<feature type="compositionally biased region" description="Acidic residues" evidence="2">
    <location>
        <begin position="1386"/>
        <end position="1400"/>
    </location>
</feature>
<evidence type="ECO:0000256" key="1">
    <source>
        <dbReference type="ARBA" id="ARBA00006992"/>
    </source>
</evidence>
<dbReference type="GO" id="GO:0031490">
    <property type="term" value="F:chromatin DNA binding"/>
    <property type="evidence" value="ECO:0007669"/>
    <property type="project" value="TreeGrafter"/>
</dbReference>
<gene>
    <name evidence="6" type="ORF">AB1Y20_010904</name>
</gene>
<feature type="compositionally biased region" description="Basic and acidic residues" evidence="2">
    <location>
        <begin position="159"/>
        <end position="172"/>
    </location>
</feature>
<dbReference type="Pfam" id="PF25373">
    <property type="entry name" value="SBNO"/>
    <property type="match status" value="1"/>
</dbReference>
<feature type="compositionally biased region" description="Basic residues" evidence="2">
    <location>
        <begin position="1245"/>
        <end position="1257"/>
    </location>
</feature>
<feature type="region of interest" description="Disordered" evidence="2">
    <location>
        <begin position="159"/>
        <end position="182"/>
    </location>
</feature>
<dbReference type="InterPro" id="IPR026937">
    <property type="entry name" value="SBNO_Helicase_C_dom"/>
</dbReference>
<feature type="region of interest" description="Disordered" evidence="2">
    <location>
        <begin position="1"/>
        <end position="36"/>
    </location>
</feature>
<feature type="compositionally biased region" description="Acidic residues" evidence="2">
    <location>
        <begin position="1335"/>
        <end position="1347"/>
    </location>
</feature>
<proteinExistence type="inferred from homology"/>
<comment type="similarity">
    <text evidence="1">Belongs to the SBNO family.</text>
</comment>
<feature type="region of interest" description="Disordered" evidence="2">
    <location>
        <begin position="1218"/>
        <end position="1400"/>
    </location>
</feature>
<dbReference type="GO" id="GO:0005634">
    <property type="term" value="C:nucleus"/>
    <property type="evidence" value="ECO:0007669"/>
    <property type="project" value="TreeGrafter"/>
</dbReference>
<dbReference type="EMBL" id="JBGBPQ010000020">
    <property type="protein sequence ID" value="KAL1504501.1"/>
    <property type="molecule type" value="Genomic_DNA"/>
</dbReference>
<dbReference type="InterPro" id="IPR026741">
    <property type="entry name" value="SNO"/>
</dbReference>
<sequence length="1400" mass="155776">MEDALGIPGSFDDETNQSTQSAAYANNEPDDFEDDFEDDVGMIEETAPEETAKRQRTLEDMSEESKAQLSNKLVSATVKLLQSVRSLSPLDIEVLSRKMRAMPLGTQLTQFKSMQLKIQQQQQARARDLAVQQQQHDALQQQRQALLLQQQAQLRELQRQQAEKEMERRQLEEDGILGEGNGENADVLEQQTTAEEHHNAKQPVFSTYEPMKVKLGKDHPEPIVESCSMACVEPPDAYYEPALPLSLLQGTKGLGHSERALSAAQLESVVYAGQRHMQENADGSRRGFFIGDGTGVGKGRQIAAIIIDNYIQGRRRAIWCTISTSLLDDCRRDLHDLGRDDINCYPLHKMPYGDLPLEVEDGVIFCTYPSLIAQSRDGQTRMNQLIAWAAQAVDGGDEQEFDGCLVFDESHRAKNIATKTGGCVLELQDSLPKARVVYVSATAAADVKDLGYMTRLGLWGRGTPFRDFNDFASSIEKAGVGAMELLAMDMKARGMFVSRMLAFDGCSFEKRECVLEPEQRSIYDDLTNFWEEMLQAFERCSQLASNDMAARSYWSAHQNCFKQLLNSIKAKFAIREAEEALRNDMCVVIGLISTGEAKANEAAEREARFGRELEGEVSTPHEIARDLLEKHLALEDNEEVEALRRDLLDKLESMKSRMPGNALDLIVSAFGPENVAEMTGRKHRLVTKDGNTTREMRAGPGVNQDQVNNLEKRETAPLPITRQVAIISDAASMGISLHADPRFPNTRKRLHITLELAWSADKVLQQFGRTHRSNQVCAPHYLMLVTDVGGEQRFASSVARRIELLGAITRGDRRGGHGAAGELVQLNLDTAHGHAALALTLDAIAENVEKQELHDEALKGMMCHREGVPTLLGLCVVAVAQLKARKPSLSISRLPPEHQQYVVALCNIARKRKAESNRVPPREKSTYGECPKSPYPKMTWMQAQQALVRMRMDNLKEGNDKYDINKFLNRLLGLPLKEQNALFDYYTQVYRWVVITAKSQGKMDVGITVIDGESVSFSAEPEVIFKDPTSTSITVHYSLEVDTGLSFQASLVARDDVLTSRSIKSNIQGGGTGFWQQSRSSRIILALEVASSTQKGSKMYRVLRPTWHLSKKPQYTRGKELNRRYAPVRDMATAEELWSHEYDESITSRIQQVHLLCGAVLPIWNPLQEVLRKKHSALSVRRSLVDGKPVIGVFMQEKEIDILKKRLSELEGGTDREVKHIKPLVSRPTARIPGKEPPAPAPRPSKAKQFVKRLHQKHIADKTGGGRGGGGRVTKRKRTSDGQVKEESAADSAEVESLKDDEAHNSESSESENEDAEEPSMVFASVPRATMNPVDEADDDEFDDDADMLGAEKVGDDQHEALIDDGAVNDAEASEGGDEIMHDDGNGDDDDDEALLDLIC</sequence>
<feature type="domain" description="Strawberry notch helicase C" evidence="3">
    <location>
        <begin position="661"/>
        <end position="1008"/>
    </location>
</feature>
<dbReference type="Gene3D" id="3.40.50.300">
    <property type="entry name" value="P-loop containing nucleotide triphosphate hydrolases"/>
    <property type="match status" value="1"/>
</dbReference>
<feature type="compositionally biased region" description="Basic and acidic residues" evidence="2">
    <location>
        <begin position="1353"/>
        <end position="1362"/>
    </location>
</feature>
<evidence type="ECO:0000313" key="7">
    <source>
        <dbReference type="Proteomes" id="UP001515480"/>
    </source>
</evidence>
<comment type="caution">
    <text evidence="6">The sequence shown here is derived from an EMBL/GenBank/DDBJ whole genome shotgun (WGS) entry which is preliminary data.</text>
</comment>
<dbReference type="InterPro" id="IPR039187">
    <property type="entry name" value="SNO_AAA"/>
</dbReference>
<dbReference type="Proteomes" id="UP001515480">
    <property type="component" value="Unassembled WGS sequence"/>
</dbReference>
<dbReference type="SUPFAM" id="SSF52540">
    <property type="entry name" value="P-loop containing nucleoside triphosphate hydrolases"/>
    <property type="match status" value="1"/>
</dbReference>
<feature type="compositionally biased region" description="Basic and acidic residues" evidence="2">
    <location>
        <begin position="1296"/>
        <end position="1307"/>
    </location>
</feature>
<evidence type="ECO:0000256" key="2">
    <source>
        <dbReference type="SAM" id="MobiDB-lite"/>
    </source>
</evidence>
<feature type="compositionally biased region" description="Acidic residues" evidence="2">
    <location>
        <begin position="1309"/>
        <end position="1318"/>
    </location>
</feature>
<evidence type="ECO:0000259" key="5">
    <source>
        <dbReference type="Pfam" id="PF25373"/>
    </source>
</evidence>
<organism evidence="6 7">
    <name type="scientific">Prymnesium parvum</name>
    <name type="common">Toxic golden alga</name>
    <dbReference type="NCBI Taxonomy" id="97485"/>
    <lineage>
        <taxon>Eukaryota</taxon>
        <taxon>Haptista</taxon>
        <taxon>Haptophyta</taxon>
        <taxon>Prymnesiophyceae</taxon>
        <taxon>Prymnesiales</taxon>
        <taxon>Prymnesiaceae</taxon>
        <taxon>Prymnesium</taxon>
    </lineage>
</organism>
<dbReference type="Pfam" id="PF13872">
    <property type="entry name" value="AAA_34"/>
    <property type="match status" value="1"/>
</dbReference>
<dbReference type="PANTHER" id="PTHR12706:SF30">
    <property type="entry name" value="PROTEIN STRAWBERRY NOTCH-RELATED"/>
    <property type="match status" value="1"/>
</dbReference>
<feature type="domain" description="Strawberry notch AAA" evidence="4">
    <location>
        <begin position="218"/>
        <end position="524"/>
    </location>
</feature>
<dbReference type="PANTHER" id="PTHR12706">
    <property type="entry name" value="STRAWBERRY NOTCH-RELATED"/>
    <property type="match status" value="1"/>
</dbReference>
<dbReference type="GO" id="GO:0006355">
    <property type="term" value="P:regulation of DNA-templated transcription"/>
    <property type="evidence" value="ECO:0007669"/>
    <property type="project" value="InterPro"/>
</dbReference>
<dbReference type="GO" id="GO:0042393">
    <property type="term" value="F:histone binding"/>
    <property type="evidence" value="ECO:0007669"/>
    <property type="project" value="TreeGrafter"/>
</dbReference>
<dbReference type="Pfam" id="PF13871">
    <property type="entry name" value="Helicase_C_4"/>
    <property type="match status" value="1"/>
</dbReference>
<feature type="compositionally biased region" description="Basic and acidic residues" evidence="2">
    <location>
        <begin position="1279"/>
        <end position="1288"/>
    </location>
</feature>
<evidence type="ECO:0000259" key="3">
    <source>
        <dbReference type="Pfam" id="PF13871"/>
    </source>
</evidence>
<reference evidence="6 7" key="1">
    <citation type="journal article" date="2024" name="Science">
        <title>Giant polyketide synthase enzymes in the biosynthesis of giant marine polyether toxins.</title>
        <authorList>
            <person name="Fallon T.R."/>
            <person name="Shende V.V."/>
            <person name="Wierzbicki I.H."/>
            <person name="Pendleton A.L."/>
            <person name="Watervoot N.F."/>
            <person name="Auber R.P."/>
            <person name="Gonzalez D.J."/>
            <person name="Wisecaver J.H."/>
            <person name="Moore B.S."/>
        </authorList>
    </citation>
    <scope>NUCLEOTIDE SEQUENCE [LARGE SCALE GENOMIC DNA]</scope>
    <source>
        <strain evidence="6 7">12B1</strain>
    </source>
</reference>
<evidence type="ECO:0000313" key="6">
    <source>
        <dbReference type="EMBL" id="KAL1504501.1"/>
    </source>
</evidence>
<feature type="compositionally biased region" description="Gly residues" evidence="2">
    <location>
        <begin position="1263"/>
        <end position="1272"/>
    </location>
</feature>
<keyword evidence="7" id="KW-1185">Reference proteome</keyword>
<feature type="domain" description="SBNO alpha/beta" evidence="5">
    <location>
        <begin position="1073"/>
        <end position="1147"/>
    </location>
</feature>
<protein>
    <submittedName>
        <fullName evidence="6">Uncharacterized protein</fullName>
    </submittedName>
</protein>
<accession>A0AB34IQ30</accession>
<dbReference type="InterPro" id="IPR057332">
    <property type="entry name" value="SBNO_a/b_dom"/>
</dbReference>